<accession>A0ABN7B929</accession>
<keyword evidence="3" id="KW-1185">Reference proteome</keyword>
<evidence type="ECO:0000256" key="1">
    <source>
        <dbReference type="SAM" id="SignalP"/>
    </source>
</evidence>
<dbReference type="EMBL" id="AP028920">
    <property type="protein sequence ID" value="BET00889.1"/>
    <property type="molecule type" value="Genomic_DNA"/>
</dbReference>
<reference evidence="2 3" key="1">
    <citation type="submission" date="2023-09" db="EMBL/GenBank/DDBJ databases">
        <title>Nesidiocoris tenuis whole genome shotgun sequence.</title>
        <authorList>
            <person name="Shibata T."/>
            <person name="Shimoda M."/>
            <person name="Kobayashi T."/>
            <person name="Uehara T."/>
        </authorList>
    </citation>
    <scope>NUCLEOTIDE SEQUENCE [LARGE SCALE GENOMIC DNA]</scope>
    <source>
        <strain evidence="2 3">Japan</strain>
    </source>
</reference>
<dbReference type="Proteomes" id="UP001307889">
    <property type="component" value="Chromosome 12"/>
</dbReference>
<sequence length="93" mass="10327">MKLLGLSCLLLAACVLKVYSSKGKPRWGPDLGPPPSGNLTGVVECKTYCDGSDEDGDWGLGGWRSTLKRRIGWWGEEEEFNCDTICYYYDVAK</sequence>
<evidence type="ECO:0000313" key="2">
    <source>
        <dbReference type="EMBL" id="BET00889.1"/>
    </source>
</evidence>
<gene>
    <name evidence="2" type="ORF">NTJ_13705</name>
</gene>
<organism evidence="2 3">
    <name type="scientific">Nesidiocoris tenuis</name>
    <dbReference type="NCBI Taxonomy" id="355587"/>
    <lineage>
        <taxon>Eukaryota</taxon>
        <taxon>Metazoa</taxon>
        <taxon>Ecdysozoa</taxon>
        <taxon>Arthropoda</taxon>
        <taxon>Hexapoda</taxon>
        <taxon>Insecta</taxon>
        <taxon>Pterygota</taxon>
        <taxon>Neoptera</taxon>
        <taxon>Paraneoptera</taxon>
        <taxon>Hemiptera</taxon>
        <taxon>Heteroptera</taxon>
        <taxon>Panheteroptera</taxon>
        <taxon>Cimicomorpha</taxon>
        <taxon>Miridae</taxon>
        <taxon>Dicyphina</taxon>
        <taxon>Nesidiocoris</taxon>
    </lineage>
</organism>
<feature type="signal peptide" evidence="1">
    <location>
        <begin position="1"/>
        <end position="20"/>
    </location>
</feature>
<evidence type="ECO:0000313" key="3">
    <source>
        <dbReference type="Proteomes" id="UP001307889"/>
    </source>
</evidence>
<protein>
    <submittedName>
        <fullName evidence="2">Uncharacterized protein</fullName>
    </submittedName>
</protein>
<name>A0ABN7B929_9HEMI</name>
<feature type="chain" id="PRO_5045948795" evidence="1">
    <location>
        <begin position="21"/>
        <end position="93"/>
    </location>
</feature>
<proteinExistence type="predicted"/>
<keyword evidence="1" id="KW-0732">Signal</keyword>